<accession>A0AAP5H221</accession>
<evidence type="ECO:0000313" key="1">
    <source>
        <dbReference type="EMBL" id="MDR6724884.1"/>
    </source>
</evidence>
<dbReference type="AlphaFoldDB" id="A0AAP5H221"/>
<dbReference type="EMBL" id="JAVDTR010000009">
    <property type="protein sequence ID" value="MDR6724884.1"/>
    <property type="molecule type" value="Genomic_DNA"/>
</dbReference>
<evidence type="ECO:0000313" key="2">
    <source>
        <dbReference type="Proteomes" id="UP001254832"/>
    </source>
</evidence>
<proteinExistence type="predicted"/>
<organism evidence="1 2">
    <name type="scientific">Paenibacillus amylolyticus</name>
    <dbReference type="NCBI Taxonomy" id="1451"/>
    <lineage>
        <taxon>Bacteria</taxon>
        <taxon>Bacillati</taxon>
        <taxon>Bacillota</taxon>
        <taxon>Bacilli</taxon>
        <taxon>Bacillales</taxon>
        <taxon>Paenibacillaceae</taxon>
        <taxon>Paenibacillus</taxon>
    </lineage>
</organism>
<name>A0AAP5H221_PAEAM</name>
<dbReference type="Proteomes" id="UP001254832">
    <property type="component" value="Unassembled WGS sequence"/>
</dbReference>
<reference evidence="1" key="1">
    <citation type="submission" date="2023-07" db="EMBL/GenBank/DDBJ databases">
        <title>Sorghum-associated microbial communities from plants grown in Nebraska, USA.</title>
        <authorList>
            <person name="Schachtman D."/>
        </authorList>
    </citation>
    <scope>NUCLEOTIDE SEQUENCE</scope>
    <source>
        <strain evidence="1">BE80</strain>
    </source>
</reference>
<dbReference type="RefSeq" id="WP_310141632.1">
    <property type="nucleotide sequence ID" value="NZ_JAVDTR010000009.1"/>
</dbReference>
<protein>
    <submittedName>
        <fullName evidence="1">Coiled-coil protein SlyX</fullName>
    </submittedName>
</protein>
<sequence>MSFEDQVAMILRQANRSAISTEALIQKIDTTLNHLIERLIQTGTQATVDRREETSPHTWEVTVGDFSFVLFSSDILEAAEDNEDYIEAVVEELFIQELEHAVSGE</sequence>
<comment type="caution">
    <text evidence="1">The sequence shown here is derived from an EMBL/GenBank/DDBJ whole genome shotgun (WGS) entry which is preliminary data.</text>
</comment>
<gene>
    <name evidence="1" type="ORF">J2W91_003370</name>
</gene>